<gene>
    <name evidence="2" type="ORF">GCM10010151_49880</name>
</gene>
<accession>A0ABN0X3N4</accession>
<evidence type="ECO:0000313" key="2">
    <source>
        <dbReference type="EMBL" id="GAA0354318.1"/>
    </source>
</evidence>
<dbReference type="Proteomes" id="UP001501822">
    <property type="component" value="Unassembled WGS sequence"/>
</dbReference>
<keyword evidence="1" id="KW-0472">Membrane</keyword>
<comment type="caution">
    <text evidence="2">The sequence shown here is derived from an EMBL/GenBank/DDBJ whole genome shotgun (WGS) entry which is preliminary data.</text>
</comment>
<keyword evidence="1" id="KW-0812">Transmembrane</keyword>
<dbReference type="EMBL" id="BAAABM010000045">
    <property type="protein sequence ID" value="GAA0354318.1"/>
    <property type="molecule type" value="Genomic_DNA"/>
</dbReference>
<evidence type="ECO:0000256" key="1">
    <source>
        <dbReference type="SAM" id="Phobius"/>
    </source>
</evidence>
<feature type="transmembrane region" description="Helical" evidence="1">
    <location>
        <begin position="39"/>
        <end position="57"/>
    </location>
</feature>
<reference evidence="2 3" key="1">
    <citation type="journal article" date="2019" name="Int. J. Syst. Evol. Microbiol.">
        <title>The Global Catalogue of Microorganisms (GCM) 10K type strain sequencing project: providing services to taxonomists for standard genome sequencing and annotation.</title>
        <authorList>
            <consortium name="The Broad Institute Genomics Platform"/>
            <consortium name="The Broad Institute Genome Sequencing Center for Infectious Disease"/>
            <person name="Wu L."/>
            <person name="Ma J."/>
        </authorList>
    </citation>
    <scope>NUCLEOTIDE SEQUENCE [LARGE SCALE GENOMIC DNA]</scope>
    <source>
        <strain evidence="2 3">JCM 3146</strain>
    </source>
</reference>
<keyword evidence="3" id="KW-1185">Reference proteome</keyword>
<keyword evidence="1" id="KW-1133">Transmembrane helix</keyword>
<dbReference type="RefSeq" id="WP_252800333.1">
    <property type="nucleotide sequence ID" value="NZ_BAAABM010000045.1"/>
</dbReference>
<protein>
    <submittedName>
        <fullName evidence="2">Uncharacterized protein</fullName>
    </submittedName>
</protein>
<organism evidence="2 3">
    <name type="scientific">Actinoallomurus spadix</name>
    <dbReference type="NCBI Taxonomy" id="79912"/>
    <lineage>
        <taxon>Bacteria</taxon>
        <taxon>Bacillati</taxon>
        <taxon>Actinomycetota</taxon>
        <taxon>Actinomycetes</taxon>
        <taxon>Streptosporangiales</taxon>
        <taxon>Thermomonosporaceae</taxon>
        <taxon>Actinoallomurus</taxon>
    </lineage>
</organism>
<feature type="transmembrane region" description="Helical" evidence="1">
    <location>
        <begin position="63"/>
        <end position="85"/>
    </location>
</feature>
<sequence length="195" mass="20395">MSWQVIVPHRPGPLIDPPVTAGGRGPAEDEEKGMGIPEVVLAAGGAVLFAAVIAAGLPAWLSVVAVACLALGLALPAQAAALRAVRRHRLRRHARALDRGVLLDVTHPSVRRLVTAYERLRRTAGPGMATDAGHLALVEVAVLLGGRTPREEEVDYVLRRAEAVSALADRLADGPVPPVELAGPDSLARIEALLS</sequence>
<name>A0ABN0X3N4_9ACTN</name>
<evidence type="ECO:0000313" key="3">
    <source>
        <dbReference type="Proteomes" id="UP001501822"/>
    </source>
</evidence>
<proteinExistence type="predicted"/>